<comment type="caution">
    <text evidence="1">The sequence shown here is derived from an EMBL/GenBank/DDBJ whole genome shotgun (WGS) entry which is preliminary data.</text>
</comment>
<dbReference type="AlphaFoldDB" id="A0AAD5MUK5"/>
<accession>A0AAD5MUK5</accession>
<organism evidence="1 2">
    <name type="scientific">Parelaphostrongylus tenuis</name>
    <name type="common">Meningeal worm</name>
    <dbReference type="NCBI Taxonomy" id="148309"/>
    <lineage>
        <taxon>Eukaryota</taxon>
        <taxon>Metazoa</taxon>
        <taxon>Ecdysozoa</taxon>
        <taxon>Nematoda</taxon>
        <taxon>Chromadorea</taxon>
        <taxon>Rhabditida</taxon>
        <taxon>Rhabditina</taxon>
        <taxon>Rhabditomorpha</taxon>
        <taxon>Strongyloidea</taxon>
        <taxon>Metastrongylidae</taxon>
        <taxon>Parelaphostrongylus</taxon>
    </lineage>
</organism>
<keyword evidence="2" id="KW-1185">Reference proteome</keyword>
<gene>
    <name evidence="1" type="ORF">KIN20_013412</name>
</gene>
<proteinExistence type="predicted"/>
<evidence type="ECO:0000313" key="1">
    <source>
        <dbReference type="EMBL" id="KAJ1355851.1"/>
    </source>
</evidence>
<dbReference type="Proteomes" id="UP001196413">
    <property type="component" value="Unassembled WGS sequence"/>
</dbReference>
<name>A0AAD5MUK5_PARTN</name>
<evidence type="ECO:0000313" key="2">
    <source>
        <dbReference type="Proteomes" id="UP001196413"/>
    </source>
</evidence>
<dbReference type="EMBL" id="JAHQIW010002624">
    <property type="protein sequence ID" value="KAJ1355851.1"/>
    <property type="molecule type" value="Genomic_DNA"/>
</dbReference>
<protein>
    <submittedName>
        <fullName evidence="1">Uncharacterized protein</fullName>
    </submittedName>
</protein>
<reference evidence="1" key="1">
    <citation type="submission" date="2021-06" db="EMBL/GenBank/DDBJ databases">
        <title>Parelaphostrongylus tenuis whole genome reference sequence.</title>
        <authorList>
            <person name="Garwood T.J."/>
            <person name="Larsen P.A."/>
            <person name="Fountain-Jones N.M."/>
            <person name="Garbe J.R."/>
            <person name="Macchietto M.G."/>
            <person name="Kania S.A."/>
            <person name="Gerhold R.W."/>
            <person name="Richards J.E."/>
            <person name="Wolf T.M."/>
        </authorList>
    </citation>
    <scope>NUCLEOTIDE SEQUENCE</scope>
    <source>
        <strain evidence="1">MNPRO001-30</strain>
        <tissue evidence="1">Meninges</tissue>
    </source>
</reference>
<sequence length="67" mass="8288">MNGGGHSFDDRILRHRLTASQEQLRRLEEYEEQRESVRRAITKQWDDFYNDYFHKMKVYAAQIQLRR</sequence>